<dbReference type="AlphaFoldDB" id="A0A430PX11"/>
<evidence type="ECO:0000313" key="2">
    <source>
        <dbReference type="Proteomes" id="UP000290809"/>
    </source>
</evidence>
<keyword evidence="2" id="KW-1185">Reference proteome</keyword>
<organism evidence="1 2">
    <name type="scientific">Schistosoma bovis</name>
    <name type="common">Blood fluke</name>
    <dbReference type="NCBI Taxonomy" id="6184"/>
    <lineage>
        <taxon>Eukaryota</taxon>
        <taxon>Metazoa</taxon>
        <taxon>Spiralia</taxon>
        <taxon>Lophotrochozoa</taxon>
        <taxon>Platyhelminthes</taxon>
        <taxon>Trematoda</taxon>
        <taxon>Digenea</taxon>
        <taxon>Strigeidida</taxon>
        <taxon>Schistosomatoidea</taxon>
        <taxon>Schistosomatidae</taxon>
        <taxon>Schistosoma</taxon>
    </lineage>
</organism>
<sequence length="84" mass="9508">CYAWNDSKCEIQSSSTPLSSSSSSYLKFYSSWFVPSLFNSESSLVTHFLIENSKLTSNRPEPLVEDVDTSKHVCVWTYLEPGEC</sequence>
<accession>A0A430PX11</accession>
<name>A0A430PX11_SCHBO</name>
<comment type="caution">
    <text evidence="1">The sequence shown here is derived from an EMBL/GenBank/DDBJ whole genome shotgun (WGS) entry which is preliminary data.</text>
</comment>
<dbReference type="EMBL" id="QMKO01004680">
    <property type="protein sequence ID" value="RTG79990.1"/>
    <property type="molecule type" value="Genomic_DNA"/>
</dbReference>
<protein>
    <submittedName>
        <fullName evidence="1">Uncharacterized protein</fullName>
    </submittedName>
</protein>
<dbReference type="Proteomes" id="UP000290809">
    <property type="component" value="Unassembled WGS sequence"/>
</dbReference>
<proteinExistence type="predicted"/>
<feature type="non-terminal residue" evidence="1">
    <location>
        <position position="1"/>
    </location>
</feature>
<gene>
    <name evidence="1" type="ORF">DC041_0011867</name>
</gene>
<evidence type="ECO:0000313" key="1">
    <source>
        <dbReference type="EMBL" id="RTG79990.1"/>
    </source>
</evidence>
<reference evidence="1 2" key="1">
    <citation type="journal article" date="2019" name="PLoS Pathog.">
        <title>Genome sequence of the bovine parasite Schistosoma bovis Tanzania.</title>
        <authorList>
            <person name="Oey H."/>
            <person name="Zakrzewski M."/>
            <person name="Gobert G."/>
            <person name="Gravermann K."/>
            <person name="Stoye J."/>
            <person name="Jones M."/>
            <person name="Mcmanus D."/>
            <person name="Krause L."/>
        </authorList>
    </citation>
    <scope>NUCLEOTIDE SEQUENCE [LARGE SCALE GENOMIC DNA]</scope>
    <source>
        <strain evidence="1 2">TAN1997</strain>
    </source>
</reference>